<dbReference type="RefSeq" id="WP_054658769.1">
    <property type="nucleotide sequence ID" value="NZ_AYYQ01000036.1"/>
</dbReference>
<feature type="transmembrane region" description="Helical" evidence="1">
    <location>
        <begin position="41"/>
        <end position="62"/>
    </location>
</feature>
<dbReference type="STRING" id="1423781.FD06_GL000718"/>
<gene>
    <name evidence="2" type="ORF">FD06_GL000718</name>
</gene>
<keyword evidence="3" id="KW-1185">Reference proteome</keyword>
<evidence type="ECO:0000313" key="2">
    <source>
        <dbReference type="EMBL" id="KRM67567.1"/>
    </source>
</evidence>
<accession>A0A0R2ALK4</accession>
<keyword evidence="1" id="KW-0472">Membrane</keyword>
<dbReference type="EMBL" id="AYYQ01000036">
    <property type="protein sequence ID" value="KRM67567.1"/>
    <property type="molecule type" value="Genomic_DNA"/>
</dbReference>
<dbReference type="Proteomes" id="UP000052012">
    <property type="component" value="Unassembled WGS sequence"/>
</dbReference>
<evidence type="ECO:0000256" key="1">
    <source>
        <dbReference type="SAM" id="Phobius"/>
    </source>
</evidence>
<keyword evidence="1" id="KW-1133">Transmembrane helix</keyword>
<name>A0A0R2ALK4_9LACO</name>
<organism evidence="2 3">
    <name type="scientific">Apilactobacillus ozensis DSM 23829 = JCM 17196</name>
    <dbReference type="NCBI Taxonomy" id="1423781"/>
    <lineage>
        <taxon>Bacteria</taxon>
        <taxon>Bacillati</taxon>
        <taxon>Bacillota</taxon>
        <taxon>Bacilli</taxon>
        <taxon>Lactobacillales</taxon>
        <taxon>Lactobacillaceae</taxon>
        <taxon>Apilactobacillus</taxon>
    </lineage>
</organism>
<proteinExistence type="predicted"/>
<evidence type="ECO:0000313" key="3">
    <source>
        <dbReference type="Proteomes" id="UP000052012"/>
    </source>
</evidence>
<sequence>MNKTKACLNFSIILLAIFLGNLVLSISSRFLTNFSVWFPRTLGAIAAALTAAFGIIILDYFYKN</sequence>
<dbReference type="PATRIC" id="fig|1423781.4.peg.740"/>
<reference evidence="2 3" key="1">
    <citation type="journal article" date="2015" name="Genome Announc.">
        <title>Expanding the biotechnology potential of lactobacilli through comparative genomics of 213 strains and associated genera.</title>
        <authorList>
            <person name="Sun Z."/>
            <person name="Harris H.M."/>
            <person name="McCann A."/>
            <person name="Guo C."/>
            <person name="Argimon S."/>
            <person name="Zhang W."/>
            <person name="Yang X."/>
            <person name="Jeffery I.B."/>
            <person name="Cooney J.C."/>
            <person name="Kagawa T.F."/>
            <person name="Liu W."/>
            <person name="Song Y."/>
            <person name="Salvetti E."/>
            <person name="Wrobel A."/>
            <person name="Rasinkangas P."/>
            <person name="Parkhill J."/>
            <person name="Rea M.C."/>
            <person name="O'Sullivan O."/>
            <person name="Ritari J."/>
            <person name="Douillard F.P."/>
            <person name="Paul Ross R."/>
            <person name="Yang R."/>
            <person name="Briner A.E."/>
            <person name="Felis G.E."/>
            <person name="de Vos W.M."/>
            <person name="Barrangou R."/>
            <person name="Klaenhammer T.R."/>
            <person name="Caufield P.W."/>
            <person name="Cui Y."/>
            <person name="Zhang H."/>
            <person name="O'Toole P.W."/>
        </authorList>
    </citation>
    <scope>NUCLEOTIDE SEQUENCE [LARGE SCALE GENOMIC DNA]</scope>
    <source>
        <strain evidence="2 3">DSM 23829</strain>
    </source>
</reference>
<keyword evidence="1" id="KW-0812">Transmembrane</keyword>
<comment type="caution">
    <text evidence="2">The sequence shown here is derived from an EMBL/GenBank/DDBJ whole genome shotgun (WGS) entry which is preliminary data.</text>
</comment>
<protein>
    <submittedName>
        <fullName evidence="2">Uncharacterized protein</fullName>
    </submittedName>
</protein>
<dbReference type="AlphaFoldDB" id="A0A0R2ALK4"/>